<dbReference type="Pfam" id="PF02405">
    <property type="entry name" value="MlaE"/>
    <property type="match status" value="1"/>
</dbReference>
<dbReference type="GO" id="GO:0005548">
    <property type="term" value="F:phospholipid transporter activity"/>
    <property type="evidence" value="ECO:0007669"/>
    <property type="project" value="TreeGrafter"/>
</dbReference>
<feature type="transmembrane region" description="Helical" evidence="2">
    <location>
        <begin position="256"/>
        <end position="273"/>
    </location>
</feature>
<keyword evidence="4" id="KW-1185">Reference proteome</keyword>
<gene>
    <name evidence="3" type="ORF">SAMN04489858_104216</name>
</gene>
<dbReference type="Proteomes" id="UP000199180">
    <property type="component" value="Unassembled WGS sequence"/>
</dbReference>
<dbReference type="STRING" id="364199.SAMN04489858_104216"/>
<keyword evidence="2" id="KW-1003">Cell membrane</keyword>
<dbReference type="InterPro" id="IPR030802">
    <property type="entry name" value="Permease_MalE"/>
</dbReference>
<dbReference type="EMBL" id="FOHO01000004">
    <property type="protein sequence ID" value="SET33726.1"/>
    <property type="molecule type" value="Genomic_DNA"/>
</dbReference>
<evidence type="ECO:0000256" key="2">
    <source>
        <dbReference type="RuleBase" id="RU362044"/>
    </source>
</evidence>
<dbReference type="PANTHER" id="PTHR30188:SF3">
    <property type="entry name" value="ABC TRANSPORTER PERMEASE"/>
    <property type="match status" value="1"/>
</dbReference>
<feature type="transmembrane region" description="Helical" evidence="2">
    <location>
        <begin position="163"/>
        <end position="184"/>
    </location>
</feature>
<evidence type="ECO:0000313" key="3">
    <source>
        <dbReference type="EMBL" id="SET33726.1"/>
    </source>
</evidence>
<feature type="transmembrane region" description="Helical" evidence="2">
    <location>
        <begin position="211"/>
        <end position="235"/>
    </location>
</feature>
<protein>
    <submittedName>
        <fullName evidence="3">Phospholipid/cholesterol/gamma-HCH transport system permease protein</fullName>
    </submittedName>
</protein>
<dbReference type="OrthoDB" id="9805022at2"/>
<keyword evidence="2" id="KW-1133">Transmembrane helix</keyword>
<keyword evidence="2" id="KW-0812">Transmembrane</keyword>
<keyword evidence="2" id="KW-0997">Cell inner membrane</keyword>
<dbReference type="GO" id="GO:0043190">
    <property type="term" value="C:ATP-binding cassette (ABC) transporter complex"/>
    <property type="evidence" value="ECO:0007669"/>
    <property type="project" value="InterPro"/>
</dbReference>
<feature type="transmembrane region" description="Helical" evidence="2">
    <location>
        <begin position="311"/>
        <end position="333"/>
    </location>
</feature>
<dbReference type="InterPro" id="IPR003453">
    <property type="entry name" value="ABC_MlaE_roteobac"/>
</dbReference>
<sequence>MQPATPGEPSPDSASPPRFSATLTGECLILSGPLRVQALSDPAMTRSAATIDASAVTALDTAGAWFLEKARRGGCKVTGLPQELQPLLRQVAASWPQRPKETGPPRGSLRGAVEQLGRHVGAAIASLLALVEYLGRFLAALARALRHPRQFPLTSLVYHCQAVGLNAVPIVVTISFLIGVVIAYQGAYQLRAFGAEIFTIDLVGIAVLRELAILLTAIVVAGRTGAAFTAALGAMKMREEIDAMRTLDIDPDQTLILPRVLALTLMMPILALIGDIAGLFGGGVMAWAALDISPAIYVARLSQNVDVTHAFVGLVKAPVFGMLIAIIGCRFGMQVGGDTESLGRMTSASVVAAIFAVIVADAGFSIFFAQVGL</sequence>
<reference evidence="3 4" key="1">
    <citation type="submission" date="2016-10" db="EMBL/GenBank/DDBJ databases">
        <authorList>
            <person name="de Groot N.N."/>
        </authorList>
    </citation>
    <scope>NUCLEOTIDE SEQUENCE [LARGE SCALE GENOMIC DNA]</scope>
    <source>
        <strain evidence="3 4">DSM 17862</strain>
    </source>
</reference>
<evidence type="ECO:0000256" key="1">
    <source>
        <dbReference type="ARBA" id="ARBA00003787"/>
    </source>
</evidence>
<name>A0A1I0DMK9_9RHOB</name>
<dbReference type="PANTHER" id="PTHR30188">
    <property type="entry name" value="ABC TRANSPORTER PERMEASE PROTEIN-RELATED"/>
    <property type="match status" value="1"/>
</dbReference>
<dbReference type="RefSeq" id="WP_090733849.1">
    <property type="nucleotide sequence ID" value="NZ_FOHO01000004.1"/>
</dbReference>
<dbReference type="AlphaFoldDB" id="A0A1I0DMK9"/>
<comment type="function">
    <text evidence="1">Could be part of an ABC transporter complex.</text>
</comment>
<feature type="transmembrane region" description="Helical" evidence="2">
    <location>
        <begin position="120"/>
        <end position="142"/>
    </location>
</feature>
<keyword evidence="2" id="KW-0472">Membrane</keyword>
<evidence type="ECO:0000313" key="4">
    <source>
        <dbReference type="Proteomes" id="UP000199180"/>
    </source>
</evidence>
<accession>A0A1I0DMK9</accession>
<dbReference type="NCBIfam" id="TIGR00056">
    <property type="entry name" value="MlaE family lipid ABC transporter permease subunit"/>
    <property type="match status" value="1"/>
</dbReference>
<feature type="transmembrane region" description="Helical" evidence="2">
    <location>
        <begin position="345"/>
        <end position="369"/>
    </location>
</feature>
<comment type="similarity">
    <text evidence="2">Belongs to the MlaE permease family.</text>
</comment>
<proteinExistence type="inferred from homology"/>
<comment type="subcellular location">
    <subcellularLocation>
        <location evidence="2">Cell inner membrane</location>
        <topology evidence="2">Multi-pass membrane protein</topology>
    </subcellularLocation>
</comment>
<organism evidence="3 4">
    <name type="scientific">Paracoccus homiensis</name>
    <dbReference type="NCBI Taxonomy" id="364199"/>
    <lineage>
        <taxon>Bacteria</taxon>
        <taxon>Pseudomonadati</taxon>
        <taxon>Pseudomonadota</taxon>
        <taxon>Alphaproteobacteria</taxon>
        <taxon>Rhodobacterales</taxon>
        <taxon>Paracoccaceae</taxon>
        <taxon>Paracoccus</taxon>
    </lineage>
</organism>